<dbReference type="Proteomes" id="UP000664859">
    <property type="component" value="Unassembled WGS sequence"/>
</dbReference>
<comment type="caution">
    <text evidence="2">The sequence shown here is derived from an EMBL/GenBank/DDBJ whole genome shotgun (WGS) entry which is preliminary data.</text>
</comment>
<dbReference type="AlphaFoldDB" id="A0A835ZDV0"/>
<proteinExistence type="predicted"/>
<evidence type="ECO:0000313" key="3">
    <source>
        <dbReference type="Proteomes" id="UP000664859"/>
    </source>
</evidence>
<evidence type="ECO:0000313" key="2">
    <source>
        <dbReference type="EMBL" id="KAG5192632.1"/>
    </source>
</evidence>
<keyword evidence="3" id="KW-1185">Reference proteome</keyword>
<accession>A0A835ZDV0</accession>
<reference evidence="2" key="1">
    <citation type="submission" date="2021-02" db="EMBL/GenBank/DDBJ databases">
        <title>First Annotated Genome of the Yellow-green Alga Tribonema minus.</title>
        <authorList>
            <person name="Mahan K.M."/>
        </authorList>
    </citation>
    <scope>NUCLEOTIDE SEQUENCE</scope>
    <source>
        <strain evidence="2">UTEX B ZZ1240</strain>
    </source>
</reference>
<evidence type="ECO:0000256" key="1">
    <source>
        <dbReference type="SAM" id="MobiDB-lite"/>
    </source>
</evidence>
<dbReference type="EMBL" id="JAFCMP010000003">
    <property type="protein sequence ID" value="KAG5192632.1"/>
    <property type="molecule type" value="Genomic_DNA"/>
</dbReference>
<feature type="region of interest" description="Disordered" evidence="1">
    <location>
        <begin position="64"/>
        <end position="113"/>
    </location>
</feature>
<dbReference type="OrthoDB" id="48509at2759"/>
<name>A0A835ZDV0_9STRA</name>
<sequence length="113" mass="11254">MGMPPDMAAWAQAELKKLGGGEDITLLDFCMSSTDASEVREVLAAYLGSTPQVSSFATNFLQRKQAAKRGGGGGGSSGGGGGGSSRSGGSAAPKQEGWAQASAKKKGSGKAKK</sequence>
<protein>
    <submittedName>
        <fullName evidence="2">Uncharacterized protein</fullName>
    </submittedName>
</protein>
<feature type="compositionally biased region" description="Gly residues" evidence="1">
    <location>
        <begin position="69"/>
        <end position="86"/>
    </location>
</feature>
<organism evidence="2 3">
    <name type="scientific">Tribonema minus</name>
    <dbReference type="NCBI Taxonomy" id="303371"/>
    <lineage>
        <taxon>Eukaryota</taxon>
        <taxon>Sar</taxon>
        <taxon>Stramenopiles</taxon>
        <taxon>Ochrophyta</taxon>
        <taxon>PX clade</taxon>
        <taxon>Xanthophyceae</taxon>
        <taxon>Tribonematales</taxon>
        <taxon>Tribonemataceae</taxon>
        <taxon>Tribonema</taxon>
    </lineage>
</organism>
<gene>
    <name evidence="2" type="ORF">JKP88DRAFT_229772</name>
</gene>
<feature type="compositionally biased region" description="Basic residues" evidence="1">
    <location>
        <begin position="103"/>
        <end position="113"/>
    </location>
</feature>